<evidence type="ECO:0000313" key="1">
    <source>
        <dbReference type="EMBL" id="MDO6670554.1"/>
    </source>
</evidence>
<gene>
    <name evidence="1" type="ORF">Q4535_00345</name>
</gene>
<sequence>MTRKLIIFGNGLGMALDSDYFLLSRALEKVWDLDDFLSDEQKELIKACLDTDQCPRSEEELDILHQVTAHCNSLKKLGRGCCGWLNQHGDDFPIATERYIHKTAIELYNYGGTLPREFVTPLTDFIKRTKSHVATLNYDKLLYQEFISSSVLEGYRGYLIDGIWASRGFQEDNLVRKHSNNFGYYMHLHGSPLFFESGDKIYKERLPSLSLNMKNHGNHLVLTHVNHKRSVIQNSRLLSAYWYYLQLALHEASEIILFGYSGQDLHLNTMIKPHLANNTKIVKVIEWDDQSDHRERNTYWNDALGGTVTLIRLENILSYSDW</sequence>
<accession>A0AAP4WWW4</accession>
<dbReference type="EMBL" id="JAUORK010000001">
    <property type="protein sequence ID" value="MDO6670554.1"/>
    <property type="molecule type" value="Genomic_DNA"/>
</dbReference>
<protein>
    <submittedName>
        <fullName evidence="1">SIR2 family protein</fullName>
    </submittedName>
</protein>
<name>A0AAP4WWW4_9GAMM</name>
<dbReference type="AlphaFoldDB" id="A0AAP4WWW4"/>
<dbReference type="RefSeq" id="WP_303592386.1">
    <property type="nucleotide sequence ID" value="NZ_JAUORK010000001.1"/>
</dbReference>
<comment type="caution">
    <text evidence="1">The sequence shown here is derived from an EMBL/GenBank/DDBJ whole genome shotgun (WGS) entry which is preliminary data.</text>
</comment>
<organism evidence="1 2">
    <name type="scientific">Cobetia amphilecti</name>
    <dbReference type="NCBI Taxonomy" id="1055104"/>
    <lineage>
        <taxon>Bacteria</taxon>
        <taxon>Pseudomonadati</taxon>
        <taxon>Pseudomonadota</taxon>
        <taxon>Gammaproteobacteria</taxon>
        <taxon>Oceanospirillales</taxon>
        <taxon>Halomonadaceae</taxon>
        <taxon>Cobetia</taxon>
    </lineage>
</organism>
<dbReference type="Pfam" id="PF13289">
    <property type="entry name" value="SIR2_2"/>
    <property type="match status" value="1"/>
</dbReference>
<evidence type="ECO:0000313" key="2">
    <source>
        <dbReference type="Proteomes" id="UP001170481"/>
    </source>
</evidence>
<reference evidence="1" key="1">
    <citation type="submission" date="2023-07" db="EMBL/GenBank/DDBJ databases">
        <title>Genome content predicts the carbon catabolic preferences of heterotrophic bacteria.</title>
        <authorList>
            <person name="Gralka M."/>
        </authorList>
    </citation>
    <scope>NUCLEOTIDE SEQUENCE</scope>
    <source>
        <strain evidence="1">C2R13</strain>
    </source>
</reference>
<dbReference type="Proteomes" id="UP001170481">
    <property type="component" value="Unassembled WGS sequence"/>
</dbReference>
<proteinExistence type="predicted"/>